<sequence length="266" mass="30992">MKLLYKVIVLTCCGWGLLCASFNTVLSKENVVRLTNGEWPPFMSEHYKNYGAASDIVSQAFALEGVNVQYDFFLWDKAINLAAAGQWDGSLVWTWNEKRKQLFYYSDPVITLRTVFFHRVDTVFDWKDWSDLKGKRVGATRGYYYGEDFKQAESSQLIEVIRQDSDLDNLKKLLRKKIDLFVIDTEIGYELLNTHFPPGIRQLVTSHPKPLRETSFHLLLSRKVKHSQQWIRLFNAGLKELKSRGEYDRILDDVIQGVYRLPPKNN</sequence>
<dbReference type="PANTHER" id="PTHR35936:SF25">
    <property type="entry name" value="ABC TRANSPORTER SUBSTRATE-BINDING PROTEIN"/>
    <property type="match status" value="1"/>
</dbReference>
<dbReference type="SMART" id="SM00062">
    <property type="entry name" value="PBPb"/>
    <property type="match status" value="1"/>
</dbReference>
<dbReference type="InterPro" id="IPR001638">
    <property type="entry name" value="Solute-binding_3/MltF_N"/>
</dbReference>
<evidence type="ECO:0000313" key="5">
    <source>
        <dbReference type="Proteomes" id="UP000690515"/>
    </source>
</evidence>
<feature type="domain" description="Solute-binding protein family 3/N-terminal" evidence="3">
    <location>
        <begin position="49"/>
        <end position="258"/>
    </location>
</feature>
<gene>
    <name evidence="4" type="ORF">KCG35_08700</name>
</gene>
<dbReference type="EMBL" id="JAGSOY010000015">
    <property type="protein sequence ID" value="MBU2711137.1"/>
    <property type="molecule type" value="Genomic_DNA"/>
</dbReference>
<dbReference type="Gene3D" id="3.40.190.10">
    <property type="entry name" value="Periplasmic binding protein-like II"/>
    <property type="match status" value="2"/>
</dbReference>
<keyword evidence="2" id="KW-0732">Signal</keyword>
<organism evidence="4 5">
    <name type="scientific">Zooshikella harenae</name>
    <dbReference type="NCBI Taxonomy" id="2827238"/>
    <lineage>
        <taxon>Bacteria</taxon>
        <taxon>Pseudomonadati</taxon>
        <taxon>Pseudomonadota</taxon>
        <taxon>Gammaproteobacteria</taxon>
        <taxon>Oceanospirillales</taxon>
        <taxon>Zooshikellaceae</taxon>
        <taxon>Zooshikella</taxon>
    </lineage>
</organism>
<dbReference type="Proteomes" id="UP000690515">
    <property type="component" value="Unassembled WGS sequence"/>
</dbReference>
<dbReference type="PANTHER" id="PTHR35936">
    <property type="entry name" value="MEMBRANE-BOUND LYTIC MUREIN TRANSGLYCOSYLASE F"/>
    <property type="match status" value="1"/>
</dbReference>
<evidence type="ECO:0000256" key="2">
    <source>
        <dbReference type="ARBA" id="ARBA00022729"/>
    </source>
</evidence>
<dbReference type="SUPFAM" id="SSF53850">
    <property type="entry name" value="Periplasmic binding protein-like II"/>
    <property type="match status" value="1"/>
</dbReference>
<dbReference type="Pfam" id="PF00497">
    <property type="entry name" value="SBP_bac_3"/>
    <property type="match status" value="1"/>
</dbReference>
<keyword evidence="5" id="KW-1185">Reference proteome</keyword>
<comment type="similarity">
    <text evidence="1">Belongs to the bacterial solute-binding protein 3 family.</text>
</comment>
<accession>A0ABS5ZAQ1</accession>
<evidence type="ECO:0000313" key="4">
    <source>
        <dbReference type="EMBL" id="MBU2711137.1"/>
    </source>
</evidence>
<dbReference type="RefSeq" id="WP_215819298.1">
    <property type="nucleotide sequence ID" value="NZ_JAGSOY010000015.1"/>
</dbReference>
<evidence type="ECO:0000256" key="1">
    <source>
        <dbReference type="ARBA" id="ARBA00010333"/>
    </source>
</evidence>
<proteinExistence type="inferred from homology"/>
<name>A0ABS5ZAQ1_9GAMM</name>
<reference evidence="4 5" key="1">
    <citation type="submission" date="2021-04" db="EMBL/GenBank/DDBJ databases">
        <authorList>
            <person name="Pira H."/>
            <person name="Risdian C."/>
            <person name="Wink J."/>
        </authorList>
    </citation>
    <scope>NUCLEOTIDE SEQUENCE [LARGE SCALE GENOMIC DNA]</scope>
    <source>
        <strain evidence="4 5">WH53</strain>
    </source>
</reference>
<protein>
    <submittedName>
        <fullName evidence="4">Transporter substrate-binding domain-containing protein</fullName>
    </submittedName>
</protein>
<evidence type="ECO:0000259" key="3">
    <source>
        <dbReference type="SMART" id="SM00062"/>
    </source>
</evidence>
<comment type="caution">
    <text evidence="4">The sequence shown here is derived from an EMBL/GenBank/DDBJ whole genome shotgun (WGS) entry which is preliminary data.</text>
</comment>